<evidence type="ECO:0000313" key="3">
    <source>
        <dbReference type="EMBL" id="CAI3995060.1"/>
    </source>
</evidence>
<evidence type="ECO:0000313" key="4">
    <source>
        <dbReference type="EMBL" id="CAL1148435.1"/>
    </source>
</evidence>
<evidence type="ECO:0000256" key="1">
    <source>
        <dbReference type="SAM" id="Coils"/>
    </source>
</evidence>
<proteinExistence type="predicted"/>
<dbReference type="EMBL" id="CAMXCT030002027">
    <property type="protein sequence ID" value="CAL4782372.1"/>
    <property type="molecule type" value="Genomic_DNA"/>
</dbReference>
<dbReference type="EMBL" id="CAMXCT010002027">
    <property type="protein sequence ID" value="CAI3995060.1"/>
    <property type="molecule type" value="Genomic_DNA"/>
</dbReference>
<name>A0A9P1G230_9DINO</name>
<gene>
    <name evidence="3" type="ORF">C1SCF055_LOCUS21661</name>
</gene>
<protein>
    <submittedName>
        <fullName evidence="3">Uncharacterized protein</fullName>
    </submittedName>
</protein>
<reference evidence="3" key="1">
    <citation type="submission" date="2022-10" db="EMBL/GenBank/DDBJ databases">
        <authorList>
            <person name="Chen Y."/>
            <person name="Dougan E. K."/>
            <person name="Chan C."/>
            <person name="Rhodes N."/>
            <person name="Thang M."/>
        </authorList>
    </citation>
    <scope>NUCLEOTIDE SEQUENCE</scope>
</reference>
<dbReference type="Proteomes" id="UP001152797">
    <property type="component" value="Unassembled WGS sequence"/>
</dbReference>
<feature type="region of interest" description="Disordered" evidence="2">
    <location>
        <begin position="1380"/>
        <end position="1402"/>
    </location>
</feature>
<feature type="compositionally biased region" description="Acidic residues" evidence="2">
    <location>
        <begin position="1387"/>
        <end position="1402"/>
    </location>
</feature>
<sequence>MKELYAEYIGKPGVYLGLLDLALLALHSKSDVAILYYGSENQNPRRLVDLLSAFLEQSDCDNVDLASVFPMPDSALHGDLWYMIACRADWRHATQVNECNHWVPAFHKDDMNEAKWNLHKATLEAQLAAEIERTAKELAKLAQSSEQLEEDEGVAESLSAQWVSLEQKQAFLNAMHSRDLSRDFVSADGNCGIWSFLALNAREPGTTLSKSEMKEELTNLWKKSAKEPVWQKLFFAFGLDREVPVQVNAKQSRDPRTPRTSRRGPRIPDADKPTPPGKPTSTKAVGACRPAAFGQPKAPEPILVPYIPNIPKKRKAAPLLEGEDPDQQEDDDDSEAEDLAPVRITRAKHGRVGRKKVVDSRQQHLKRTRTYLSGIGITWPAFQKIHARMAPLKKAGICTEDGFVSLQQKLLDRKEIKCPPCLQLLQNYGYKCSDHFQELKLEVPADEPQERGQDPEPDKAPGDDEKPSKETYEEKRERRRREFNNDPWALVRSEAPTITLLPPGSFRRAYPFRCSACKTRRSPDGKVGDLCQATFNAVHWFLYQHLDCDAHKKKVASLAGKLGARAKPLEVVDCSGLCISDVMVGGKVYNFKEEFNLWLSMSKPNAQLGTDHHKYWFDKGLDSWFARSKSCKLRCEKLPEQDSAICTECEKLGSAKSIVRHAQRFSYKYYLAHLLTTRIFHEEQDVEAALSKLKGSALYRTAWKSKLDIAIDLDLPSLQQIVRASFLSTNDHARSSLLIAFIATTVIPACRINVATVPARMASLCAKFAALISAKHVDDQQMAQLKVASAALHGTFDSHPLILGLSLQCKRMCDKIKRGVESMVGRRSQESSHECQLISDAGIQLAAASGNSHLAREFGLSAAALRTKLDDLKLYNLPVPCLSVLWPEELRQNFVLANTRFPMFQGQTKRRFFLAFDATYLSPSLAQLKVHEKIGMVGGSYLVQSPDHAFIPMDEKMDLRKVQKSTQMLEMLLWDPCGRSKCPLSMCSLPAEHAFDKASEQGSLYILHSVGRVLAQADNCVKALTFDNHGSHLLLRSILFGECRDRLRDDLADVPFFSSLRFRSLPANSLPRVPAQIAMHGEDNEVFWCIPGHANKNSGGQLTSSLRTIFYGDLFADMTASREHGLPPAVLGRENPMSDRMQSLLSNPFFLVRDVDCDLSKMRVPWALQGAMCHNLVVALCIAPLLHGDLSLAERCQVAVSGFCTLDLMQLLASSKASSMNMPVGACFMAKQTTSNLQACALSSMVMTCTKPEDWNGWSRGFARCSELTIEQWFGQLRVQMASAQFTARQYWQAAARRLLRTGKELNRLKPPTRDLQKPLTDVQCLAVTDGIFEAGGNFAVSFDELDDDEIEDEADLLKPDEQTGEDESAAFKLIQQVRQETAAMDPENEEDESKDQTGDDVDADLLGAMSLRGDMMNRLFRLSVRLRCGAGGADSGFLKNPRNCRRQSKQLDRSLAQMRAEKDNPEYRSRTSRIQKWIECVKIAQEALKVPVAPPERIMPGLAVLFTVPGNGQGNRIEVGFITSVWKGISKPRQTGSEVPIASCFAFRALSLDLNPDKEPPVEWHCHSRSLAWVRRMESLVTILDVERSFETEKGEFHIILSEESAAALARVEEISDKLWDVAPTMSKRGRMGQTDGLGPHQNASGNAKRNRNQRERRRKLRVAKQDRKILKAGHASGQEQQFTEDCCRRSEAGRAAIIKYVKELYNLDCSAFPMSPCFDADHKCRLKHDYAKQLTWTAMCSAVPQTLECTYHLVKSPQMYGRVVFKHLNIIEMQLRKRPAKRSGWLRLLRDIADYMAATNGDAEVPEGS</sequence>
<reference evidence="4" key="2">
    <citation type="submission" date="2024-04" db="EMBL/GenBank/DDBJ databases">
        <authorList>
            <person name="Chen Y."/>
            <person name="Shah S."/>
            <person name="Dougan E. K."/>
            <person name="Thang M."/>
            <person name="Chan C."/>
        </authorList>
    </citation>
    <scope>NUCLEOTIDE SEQUENCE [LARGE SCALE GENOMIC DNA]</scope>
</reference>
<feature type="compositionally biased region" description="Basic residues" evidence="2">
    <location>
        <begin position="1650"/>
        <end position="1664"/>
    </location>
</feature>
<evidence type="ECO:0000313" key="5">
    <source>
        <dbReference type="Proteomes" id="UP001152797"/>
    </source>
</evidence>
<feature type="region of interest" description="Disordered" evidence="2">
    <location>
        <begin position="442"/>
        <end position="480"/>
    </location>
</feature>
<feature type="coiled-coil region" evidence="1">
    <location>
        <begin position="124"/>
        <end position="151"/>
    </location>
</feature>
<accession>A0A9P1G230</accession>
<feature type="region of interest" description="Disordered" evidence="2">
    <location>
        <begin position="246"/>
        <end position="287"/>
    </location>
</feature>
<evidence type="ECO:0000256" key="2">
    <source>
        <dbReference type="SAM" id="MobiDB-lite"/>
    </source>
</evidence>
<comment type="caution">
    <text evidence="3">The sequence shown here is derived from an EMBL/GenBank/DDBJ whole genome shotgun (WGS) entry which is preliminary data.</text>
</comment>
<organism evidence="3">
    <name type="scientific">Cladocopium goreaui</name>
    <dbReference type="NCBI Taxonomy" id="2562237"/>
    <lineage>
        <taxon>Eukaryota</taxon>
        <taxon>Sar</taxon>
        <taxon>Alveolata</taxon>
        <taxon>Dinophyceae</taxon>
        <taxon>Suessiales</taxon>
        <taxon>Symbiodiniaceae</taxon>
        <taxon>Cladocopium</taxon>
    </lineage>
</organism>
<dbReference type="EMBL" id="CAMXCT020002027">
    <property type="protein sequence ID" value="CAL1148435.1"/>
    <property type="molecule type" value="Genomic_DNA"/>
</dbReference>
<keyword evidence="1" id="KW-0175">Coiled coil</keyword>
<feature type="region of interest" description="Disordered" evidence="2">
    <location>
        <begin position="1630"/>
        <end position="1664"/>
    </location>
</feature>
<keyword evidence="5" id="KW-1185">Reference proteome</keyword>